<dbReference type="PANTHER" id="PTHR31325">
    <property type="entry name" value="OS01G0798800 PROTEIN-RELATED"/>
    <property type="match status" value="1"/>
</dbReference>
<dbReference type="InterPro" id="IPR025315">
    <property type="entry name" value="DUF4220"/>
</dbReference>
<evidence type="ECO:0000313" key="4">
    <source>
        <dbReference type="EMBL" id="RLM73439.1"/>
    </source>
</evidence>
<evidence type="ECO:0000259" key="3">
    <source>
        <dbReference type="Pfam" id="PF13968"/>
    </source>
</evidence>
<keyword evidence="2" id="KW-0812">Transmembrane</keyword>
<gene>
    <name evidence="4" type="ORF">C2845_PM15G00920</name>
</gene>
<reference evidence="5" key="1">
    <citation type="journal article" date="2019" name="Nat. Commun.">
        <title>The genome of broomcorn millet.</title>
        <authorList>
            <person name="Zou C."/>
            <person name="Miki D."/>
            <person name="Li D."/>
            <person name="Tang Q."/>
            <person name="Xiao L."/>
            <person name="Rajput S."/>
            <person name="Deng P."/>
            <person name="Jia W."/>
            <person name="Huang R."/>
            <person name="Zhang M."/>
            <person name="Sun Y."/>
            <person name="Hu J."/>
            <person name="Fu X."/>
            <person name="Schnable P.S."/>
            <person name="Li F."/>
            <person name="Zhang H."/>
            <person name="Feng B."/>
            <person name="Zhu X."/>
            <person name="Liu R."/>
            <person name="Schnable J.C."/>
            <person name="Zhu J.-K."/>
            <person name="Zhang H."/>
        </authorList>
    </citation>
    <scope>NUCLEOTIDE SEQUENCE [LARGE SCALE GENOMIC DNA]</scope>
</reference>
<dbReference type="OrthoDB" id="689265at2759"/>
<keyword evidence="2" id="KW-0472">Membrane</keyword>
<feature type="transmembrane region" description="Helical" evidence="2">
    <location>
        <begin position="199"/>
        <end position="218"/>
    </location>
</feature>
<evidence type="ECO:0000256" key="1">
    <source>
        <dbReference type="SAM" id="MobiDB-lite"/>
    </source>
</evidence>
<accession>A0A3L6Q445</accession>
<dbReference type="EMBL" id="PQIB02000013">
    <property type="protein sequence ID" value="RLM73439.1"/>
    <property type="molecule type" value="Genomic_DNA"/>
</dbReference>
<feature type="domain" description="DUF4220" evidence="3">
    <location>
        <begin position="33"/>
        <end position="223"/>
    </location>
</feature>
<evidence type="ECO:0000256" key="2">
    <source>
        <dbReference type="SAM" id="Phobius"/>
    </source>
</evidence>
<dbReference type="AlphaFoldDB" id="A0A3L6Q445"/>
<keyword evidence="5" id="KW-1185">Reference proteome</keyword>
<dbReference type="STRING" id="4540.A0A3L6Q445"/>
<comment type="caution">
    <text evidence="4">The sequence shown here is derived from an EMBL/GenBank/DDBJ whole genome shotgun (WGS) entry which is preliminary data.</text>
</comment>
<name>A0A3L6Q445_PANMI</name>
<dbReference type="Pfam" id="PF13968">
    <property type="entry name" value="DUF4220"/>
    <property type="match status" value="1"/>
</dbReference>
<sequence length="236" mass="25872">MGPPSTGDAQLHAPSHAPRPCGVPQARRLRRAKDNITAYAIEDNQLWLRYLQTLVVQVAAAAYILYESLVIISSRSSLLRPATILMFVVGILKYGERVWALRYAGSTPSGSTYRSFDKSTASAVGPLPNLLDRDPEAFLSMAHLLLAAPMDMLKGPSTFVDVHCGTSAIPAEDLYKVAEVQLSLMHDVFYTKAEVTHTWYGLCIRVILPLGIIAALSLTRCFNYGARMVTVESMSL</sequence>
<feature type="region of interest" description="Disordered" evidence="1">
    <location>
        <begin position="1"/>
        <end position="23"/>
    </location>
</feature>
<keyword evidence="2" id="KW-1133">Transmembrane helix</keyword>
<organism evidence="4 5">
    <name type="scientific">Panicum miliaceum</name>
    <name type="common">Proso millet</name>
    <name type="synonym">Broomcorn millet</name>
    <dbReference type="NCBI Taxonomy" id="4540"/>
    <lineage>
        <taxon>Eukaryota</taxon>
        <taxon>Viridiplantae</taxon>
        <taxon>Streptophyta</taxon>
        <taxon>Embryophyta</taxon>
        <taxon>Tracheophyta</taxon>
        <taxon>Spermatophyta</taxon>
        <taxon>Magnoliopsida</taxon>
        <taxon>Liliopsida</taxon>
        <taxon>Poales</taxon>
        <taxon>Poaceae</taxon>
        <taxon>PACMAD clade</taxon>
        <taxon>Panicoideae</taxon>
        <taxon>Panicodae</taxon>
        <taxon>Paniceae</taxon>
        <taxon>Panicinae</taxon>
        <taxon>Panicum</taxon>
        <taxon>Panicum sect. Panicum</taxon>
    </lineage>
</organism>
<proteinExistence type="predicted"/>
<dbReference type="Proteomes" id="UP000275267">
    <property type="component" value="Unassembled WGS sequence"/>
</dbReference>
<evidence type="ECO:0000313" key="5">
    <source>
        <dbReference type="Proteomes" id="UP000275267"/>
    </source>
</evidence>
<protein>
    <recommendedName>
        <fullName evidence="3">DUF4220 domain-containing protein</fullName>
    </recommendedName>
</protein>